<dbReference type="Proteomes" id="UP000323917">
    <property type="component" value="Chromosome"/>
</dbReference>
<gene>
    <name evidence="1" type="ORF">Pr1d_11280</name>
</gene>
<evidence type="ECO:0000313" key="2">
    <source>
        <dbReference type="Proteomes" id="UP000323917"/>
    </source>
</evidence>
<name>A0A5B9Q4A8_9BACT</name>
<dbReference type="EMBL" id="CP042913">
    <property type="protein sequence ID" value="QEG33858.1"/>
    <property type="molecule type" value="Genomic_DNA"/>
</dbReference>
<sequence length="133" mass="15438">MGTDRIVRIETLAERFHGACADNLPMLLTIQVFAAYEHYLNAEDAESRRYAENPHKSSSAPRRSLRLIDIRMQPPAALGYPWSPNWKDIFRPTLSLSQYLLNKTQAMRRCFSFRIGFYTSSRNPSRMVRPTDL</sequence>
<accession>A0A5B9Q4A8</accession>
<keyword evidence="2" id="KW-1185">Reference proteome</keyword>
<reference evidence="1 2" key="1">
    <citation type="submission" date="2019-08" db="EMBL/GenBank/DDBJ databases">
        <title>Deep-cultivation of Planctomycetes and their phenomic and genomic characterization uncovers novel biology.</title>
        <authorList>
            <person name="Wiegand S."/>
            <person name="Jogler M."/>
            <person name="Boedeker C."/>
            <person name="Pinto D."/>
            <person name="Vollmers J."/>
            <person name="Rivas-Marin E."/>
            <person name="Kohn T."/>
            <person name="Peeters S.H."/>
            <person name="Heuer A."/>
            <person name="Rast P."/>
            <person name="Oberbeckmann S."/>
            <person name="Bunk B."/>
            <person name="Jeske O."/>
            <person name="Meyerdierks A."/>
            <person name="Storesund J.E."/>
            <person name="Kallscheuer N."/>
            <person name="Luecker S."/>
            <person name="Lage O.M."/>
            <person name="Pohl T."/>
            <person name="Merkel B.J."/>
            <person name="Hornburger P."/>
            <person name="Mueller R.-W."/>
            <person name="Bruemmer F."/>
            <person name="Labrenz M."/>
            <person name="Spormann A.M."/>
            <person name="Op den Camp H."/>
            <person name="Overmann J."/>
            <person name="Amann R."/>
            <person name="Jetten M.S.M."/>
            <person name="Mascher T."/>
            <person name="Medema M.H."/>
            <person name="Devos D.P."/>
            <person name="Kaster A.-K."/>
            <person name="Ovreas L."/>
            <person name="Rohde M."/>
            <person name="Galperin M.Y."/>
            <person name="Jogler C."/>
        </authorList>
    </citation>
    <scope>NUCLEOTIDE SEQUENCE [LARGE SCALE GENOMIC DNA]</scope>
    <source>
        <strain evidence="1 2">Pr1d</strain>
    </source>
</reference>
<dbReference type="KEGG" id="bgok:Pr1d_11280"/>
<protein>
    <submittedName>
        <fullName evidence="1">Uncharacterized protein</fullName>
    </submittedName>
</protein>
<evidence type="ECO:0000313" key="1">
    <source>
        <dbReference type="EMBL" id="QEG33858.1"/>
    </source>
</evidence>
<proteinExistence type="predicted"/>
<dbReference type="AlphaFoldDB" id="A0A5B9Q4A8"/>
<organism evidence="1 2">
    <name type="scientific">Bythopirellula goksoeyrii</name>
    <dbReference type="NCBI Taxonomy" id="1400387"/>
    <lineage>
        <taxon>Bacteria</taxon>
        <taxon>Pseudomonadati</taxon>
        <taxon>Planctomycetota</taxon>
        <taxon>Planctomycetia</taxon>
        <taxon>Pirellulales</taxon>
        <taxon>Lacipirellulaceae</taxon>
        <taxon>Bythopirellula</taxon>
    </lineage>
</organism>